<evidence type="ECO:0000313" key="9">
    <source>
        <dbReference type="EMBL" id="CAB4952801.1"/>
    </source>
</evidence>
<evidence type="ECO:0000256" key="2">
    <source>
        <dbReference type="ARBA" id="ARBA00023015"/>
    </source>
</evidence>
<evidence type="ECO:0000313" key="10">
    <source>
        <dbReference type="EMBL" id="CAB4984907.1"/>
    </source>
</evidence>
<dbReference type="EMBL" id="CAFBOK010000097">
    <property type="protein sequence ID" value="CAB4984907.1"/>
    <property type="molecule type" value="Genomic_DNA"/>
</dbReference>
<name>A0A6J5ZSW1_9ZZZZ</name>
<dbReference type="InterPro" id="IPR036390">
    <property type="entry name" value="WH_DNA-bd_sf"/>
</dbReference>
<dbReference type="Gene3D" id="3.40.190.290">
    <property type="match status" value="1"/>
</dbReference>
<dbReference type="EMBL" id="CAEUNJ010000045">
    <property type="protein sequence ID" value="CAB4371882.1"/>
    <property type="molecule type" value="Genomic_DNA"/>
</dbReference>
<evidence type="ECO:0000256" key="1">
    <source>
        <dbReference type="ARBA" id="ARBA00009437"/>
    </source>
</evidence>
<dbReference type="AlphaFoldDB" id="A0A6J5ZSW1"/>
<dbReference type="SUPFAM" id="SSF46785">
    <property type="entry name" value="Winged helix' DNA-binding domain"/>
    <property type="match status" value="1"/>
</dbReference>
<evidence type="ECO:0000259" key="5">
    <source>
        <dbReference type="PROSITE" id="PS50931"/>
    </source>
</evidence>
<evidence type="ECO:0000313" key="8">
    <source>
        <dbReference type="EMBL" id="CAB4622684.1"/>
    </source>
</evidence>
<protein>
    <submittedName>
        <fullName evidence="6">Unannotated protein</fullName>
    </submittedName>
</protein>
<dbReference type="InterPro" id="IPR036388">
    <property type="entry name" value="WH-like_DNA-bd_sf"/>
</dbReference>
<evidence type="ECO:0000313" key="7">
    <source>
        <dbReference type="EMBL" id="CAB4371882.1"/>
    </source>
</evidence>
<dbReference type="InterPro" id="IPR000847">
    <property type="entry name" value="LysR_HTH_N"/>
</dbReference>
<evidence type="ECO:0000313" key="6">
    <source>
        <dbReference type="EMBL" id="CAB4343750.1"/>
    </source>
</evidence>
<organism evidence="6">
    <name type="scientific">freshwater metagenome</name>
    <dbReference type="NCBI Taxonomy" id="449393"/>
    <lineage>
        <taxon>unclassified sequences</taxon>
        <taxon>metagenomes</taxon>
        <taxon>ecological metagenomes</taxon>
    </lineage>
</organism>
<feature type="domain" description="HTH lysR-type" evidence="5">
    <location>
        <begin position="17"/>
        <end position="74"/>
    </location>
</feature>
<dbReference type="Pfam" id="PF00126">
    <property type="entry name" value="HTH_1"/>
    <property type="match status" value="1"/>
</dbReference>
<dbReference type="GO" id="GO:0000976">
    <property type="term" value="F:transcription cis-regulatory region binding"/>
    <property type="evidence" value="ECO:0007669"/>
    <property type="project" value="TreeGrafter"/>
</dbReference>
<sequence length="293" mass="31946">MAHRERQLPSEAPIVNLTIQQLAYLVAVADHETFSEAAASLSVTTSALSQGLAELERRIGLPLFERQGRRQMLRDEVAEVLAYAKRVVADTRDLGRWVAAAKHGGVGRVRVGMIDAAAVHHLHDAMTSFRDRQPEVDFRLVVAPSGELLEQLRRGDLDLAVIVDPVATDGLDVVPVLTEELVIVAPNNQTIGSPKTWGPWVLFPRGSRTRELIERALVARGAAVDVVAESHQPDVLREMTRLGMGWTVLPLAQSGQSEQSGQVVVAERHLVLARPSARSVNPAADQFAQSLID</sequence>
<dbReference type="EMBL" id="CAFBNJ010000041">
    <property type="protein sequence ID" value="CAB4952801.1"/>
    <property type="molecule type" value="Genomic_DNA"/>
</dbReference>
<dbReference type="PROSITE" id="PS50931">
    <property type="entry name" value="HTH_LYSR"/>
    <property type="match status" value="1"/>
</dbReference>
<comment type="similarity">
    <text evidence="1">Belongs to the LysR transcriptional regulatory family.</text>
</comment>
<dbReference type="CDD" id="cd05466">
    <property type="entry name" value="PBP2_LTTR_substrate"/>
    <property type="match status" value="1"/>
</dbReference>
<keyword evidence="2" id="KW-0805">Transcription regulation</keyword>
<dbReference type="EMBL" id="CAEZVC010000048">
    <property type="protein sequence ID" value="CAB4622684.1"/>
    <property type="molecule type" value="Genomic_DNA"/>
</dbReference>
<dbReference type="PANTHER" id="PTHR30126">
    <property type="entry name" value="HTH-TYPE TRANSCRIPTIONAL REGULATOR"/>
    <property type="match status" value="1"/>
</dbReference>
<keyword evidence="4" id="KW-0804">Transcription</keyword>
<dbReference type="EMBL" id="CAESAL010000047">
    <property type="protein sequence ID" value="CAB4343750.1"/>
    <property type="molecule type" value="Genomic_DNA"/>
</dbReference>
<reference evidence="6" key="1">
    <citation type="submission" date="2020-05" db="EMBL/GenBank/DDBJ databases">
        <authorList>
            <person name="Chiriac C."/>
            <person name="Salcher M."/>
            <person name="Ghai R."/>
            <person name="Kavagutti S V."/>
        </authorList>
    </citation>
    <scope>NUCLEOTIDE SEQUENCE</scope>
</reference>
<dbReference type="PANTHER" id="PTHR30126:SF40">
    <property type="entry name" value="HTH-TYPE TRANSCRIPTIONAL REGULATOR GLTR"/>
    <property type="match status" value="1"/>
</dbReference>
<accession>A0A6J5ZSW1</accession>
<dbReference type="InterPro" id="IPR005119">
    <property type="entry name" value="LysR_subst-bd"/>
</dbReference>
<evidence type="ECO:0000256" key="4">
    <source>
        <dbReference type="ARBA" id="ARBA00023163"/>
    </source>
</evidence>
<gene>
    <name evidence="8" type="ORF">UFOPK1906_00912</name>
    <name evidence="6" type="ORF">UFOPK3331_01269</name>
    <name evidence="9" type="ORF">UFOPK3785_00944</name>
    <name evidence="10" type="ORF">UFOPK3927_00940</name>
    <name evidence="7" type="ORF">UFOPK4201_01111</name>
</gene>
<dbReference type="SUPFAM" id="SSF53850">
    <property type="entry name" value="Periplasmic binding protein-like II"/>
    <property type="match status" value="1"/>
</dbReference>
<dbReference type="Gene3D" id="1.10.10.10">
    <property type="entry name" value="Winged helix-like DNA-binding domain superfamily/Winged helix DNA-binding domain"/>
    <property type="match status" value="1"/>
</dbReference>
<proteinExistence type="inferred from homology"/>
<dbReference type="Pfam" id="PF03466">
    <property type="entry name" value="LysR_substrate"/>
    <property type="match status" value="1"/>
</dbReference>
<dbReference type="PRINTS" id="PR00039">
    <property type="entry name" value="HTHLYSR"/>
</dbReference>
<evidence type="ECO:0000256" key="3">
    <source>
        <dbReference type="ARBA" id="ARBA00023125"/>
    </source>
</evidence>
<keyword evidence="3" id="KW-0238">DNA-binding</keyword>
<dbReference type="GO" id="GO:0003700">
    <property type="term" value="F:DNA-binding transcription factor activity"/>
    <property type="evidence" value="ECO:0007669"/>
    <property type="project" value="InterPro"/>
</dbReference>